<protein>
    <submittedName>
        <fullName evidence="1">Uncharacterized protein</fullName>
    </submittedName>
</protein>
<dbReference type="Proteomes" id="UP000198694">
    <property type="component" value="Unassembled WGS sequence"/>
</dbReference>
<dbReference type="RefSeq" id="WP_093213235.1">
    <property type="nucleotide sequence ID" value="NZ_FNFL01000002.1"/>
</dbReference>
<evidence type="ECO:0000313" key="1">
    <source>
        <dbReference type="EMBL" id="SDK06211.1"/>
    </source>
</evidence>
<dbReference type="STRING" id="407036.SAMN05216243_1825"/>
<organism evidence="1 2">
    <name type="scientific">Sediminibacillus albus</name>
    <dbReference type="NCBI Taxonomy" id="407036"/>
    <lineage>
        <taxon>Bacteria</taxon>
        <taxon>Bacillati</taxon>
        <taxon>Bacillota</taxon>
        <taxon>Bacilli</taxon>
        <taxon>Bacillales</taxon>
        <taxon>Bacillaceae</taxon>
        <taxon>Sediminibacillus</taxon>
    </lineage>
</organism>
<dbReference type="AlphaFoldDB" id="A0A1G8YTV4"/>
<name>A0A1G8YTV4_9BACI</name>
<evidence type="ECO:0000313" key="2">
    <source>
        <dbReference type="Proteomes" id="UP000198694"/>
    </source>
</evidence>
<sequence>MNSFDGVLFSGEFSEDEELFYLRRVKNLQTQSILSNRQLHQLQDYLAKQHSQQEGCTITVNDQIPVLLAQEEAEQLLTELASIIDRM</sequence>
<dbReference type="OrthoDB" id="2680434at2"/>
<reference evidence="1 2" key="1">
    <citation type="submission" date="2016-10" db="EMBL/GenBank/DDBJ databases">
        <authorList>
            <person name="de Groot N.N."/>
        </authorList>
    </citation>
    <scope>NUCLEOTIDE SEQUENCE [LARGE SCALE GENOMIC DNA]</scope>
    <source>
        <strain evidence="1 2">CGMCC 1.6502</strain>
    </source>
</reference>
<accession>A0A1G8YTV4</accession>
<gene>
    <name evidence="1" type="ORF">SAMN05216243_1825</name>
</gene>
<proteinExistence type="predicted"/>
<keyword evidence="2" id="KW-1185">Reference proteome</keyword>
<dbReference type="EMBL" id="FNFL01000002">
    <property type="protein sequence ID" value="SDK06211.1"/>
    <property type="molecule type" value="Genomic_DNA"/>
</dbReference>